<dbReference type="AlphaFoldDB" id="A0A399R5Y5"/>
<dbReference type="Proteomes" id="UP000266385">
    <property type="component" value="Unassembled WGS sequence"/>
</dbReference>
<dbReference type="RefSeq" id="WP_119377633.1">
    <property type="nucleotide sequence ID" value="NZ_QWFX01000016.1"/>
</dbReference>
<feature type="signal peptide" evidence="2">
    <location>
        <begin position="1"/>
        <end position="17"/>
    </location>
</feature>
<dbReference type="PROSITE" id="PS00213">
    <property type="entry name" value="LIPOCALIN"/>
    <property type="match status" value="1"/>
</dbReference>
<comment type="function">
    <text evidence="2">Involved in the storage or transport of lipids necessary for membrane maintenance under stressful conditions. Displays a binding preference for lysophospholipids.</text>
</comment>
<dbReference type="InterPro" id="IPR012674">
    <property type="entry name" value="Calycin"/>
</dbReference>
<feature type="domain" description="Lipocalin/cytosolic fatty-acid binding" evidence="3">
    <location>
        <begin position="41"/>
        <end position="182"/>
    </location>
</feature>
<accession>A0A399R5Y5</accession>
<evidence type="ECO:0000313" key="5">
    <source>
        <dbReference type="Proteomes" id="UP000266385"/>
    </source>
</evidence>
<dbReference type="InterPro" id="IPR022272">
    <property type="entry name" value="Lipocalin_CS"/>
</dbReference>
<dbReference type="PIRSF" id="PIRSF036893">
    <property type="entry name" value="Lipocalin_ApoD"/>
    <property type="match status" value="1"/>
</dbReference>
<dbReference type="InterPro" id="IPR047202">
    <property type="entry name" value="Lipocalin_Blc-like_dom"/>
</dbReference>
<dbReference type="PROSITE" id="PS51257">
    <property type="entry name" value="PROKAR_LIPOPROTEIN"/>
    <property type="match status" value="1"/>
</dbReference>
<dbReference type="GO" id="GO:0008289">
    <property type="term" value="F:lipid binding"/>
    <property type="evidence" value="ECO:0007669"/>
    <property type="project" value="UniProtKB-UniRule"/>
</dbReference>
<keyword evidence="2" id="KW-0732">Signal</keyword>
<dbReference type="PRINTS" id="PR01171">
    <property type="entry name" value="BCTLIPOCALIN"/>
</dbReference>
<dbReference type="SUPFAM" id="SSF50814">
    <property type="entry name" value="Lipocalins"/>
    <property type="match status" value="1"/>
</dbReference>
<comment type="caution">
    <text evidence="4">The sequence shown here is derived from an EMBL/GenBank/DDBJ whole genome shotgun (WGS) entry which is preliminary data.</text>
</comment>
<keyword evidence="2" id="KW-0998">Cell outer membrane</keyword>
<evidence type="ECO:0000259" key="3">
    <source>
        <dbReference type="Pfam" id="PF08212"/>
    </source>
</evidence>
<name>A0A399R5Y5_9PROT</name>
<dbReference type="Gene3D" id="2.40.128.20">
    <property type="match status" value="1"/>
</dbReference>
<reference evidence="4 5" key="1">
    <citation type="submission" date="2018-08" db="EMBL/GenBank/DDBJ databases">
        <title>Henriciella mobilis sp. nov., isolated from seawater.</title>
        <authorList>
            <person name="Cheng H."/>
            <person name="Wu Y.-H."/>
            <person name="Xu X.-W."/>
            <person name="Guo L.-L."/>
        </authorList>
    </citation>
    <scope>NUCLEOTIDE SEQUENCE [LARGE SCALE GENOMIC DNA]</scope>
    <source>
        <strain evidence="4 5">JN25</strain>
    </source>
</reference>
<dbReference type="CDD" id="cd19438">
    <property type="entry name" value="lipocalin_Blc-like"/>
    <property type="match status" value="1"/>
</dbReference>
<feature type="chain" id="PRO_5017106986" description="Outer membrane lipoprotein Blc" evidence="2">
    <location>
        <begin position="18"/>
        <end position="184"/>
    </location>
</feature>
<proteinExistence type="inferred from homology"/>
<dbReference type="PANTHER" id="PTHR10612:SF34">
    <property type="entry name" value="APOLIPOPROTEIN D"/>
    <property type="match status" value="1"/>
</dbReference>
<keyword evidence="2" id="KW-0446">Lipid-binding</keyword>
<dbReference type="InterPro" id="IPR002446">
    <property type="entry name" value="Lipocalin_bac"/>
</dbReference>
<dbReference type="GO" id="GO:0009279">
    <property type="term" value="C:cell outer membrane"/>
    <property type="evidence" value="ECO:0007669"/>
    <property type="project" value="UniProtKB-SubCell"/>
</dbReference>
<comment type="subunit">
    <text evidence="2">Homodimer.</text>
</comment>
<comment type="similarity">
    <text evidence="1 2">Belongs to the calycin superfamily. Lipocalin family.</text>
</comment>
<evidence type="ECO:0000256" key="2">
    <source>
        <dbReference type="PIRNR" id="PIRNR036893"/>
    </source>
</evidence>
<evidence type="ECO:0000256" key="1">
    <source>
        <dbReference type="ARBA" id="ARBA00006889"/>
    </source>
</evidence>
<dbReference type="EMBL" id="QWFX01000016">
    <property type="protein sequence ID" value="RIJ26740.1"/>
    <property type="molecule type" value="Genomic_DNA"/>
</dbReference>
<dbReference type="PANTHER" id="PTHR10612">
    <property type="entry name" value="APOLIPOPROTEIN D"/>
    <property type="match status" value="1"/>
</dbReference>
<dbReference type="Pfam" id="PF08212">
    <property type="entry name" value="Lipocalin_2"/>
    <property type="match status" value="1"/>
</dbReference>
<sequence>MKLALRAVALASLIPFAAGCASLSQPDYREESAPPPTVESVDLERYAGLWHEIARYPNSFEEGCTDTTADYALRDDGRISVTNACTKEKTGKRDVAEGVAKAVDGSNNSKLKVKFAPEWVPFAWGDYWILHLEADYSAALVGSPDGRYLWILAREKQPDEAVIEKIVNRAQELGYETSPLKFAR</sequence>
<dbReference type="InterPro" id="IPR000566">
    <property type="entry name" value="Lipocln_cytosolic_FA-bd_dom"/>
</dbReference>
<gene>
    <name evidence="4" type="ORF">D1223_17505</name>
</gene>
<protein>
    <recommendedName>
        <fullName evidence="2">Outer membrane lipoprotein Blc</fullName>
    </recommendedName>
</protein>
<dbReference type="InterPro" id="IPR022271">
    <property type="entry name" value="Lipocalin_ApoD"/>
</dbReference>
<keyword evidence="2" id="KW-0472">Membrane</keyword>
<evidence type="ECO:0000313" key="4">
    <source>
        <dbReference type="EMBL" id="RIJ26740.1"/>
    </source>
</evidence>
<keyword evidence="2" id="KW-0449">Lipoprotein</keyword>
<dbReference type="OrthoDB" id="594739at2"/>
<comment type="subcellular location">
    <subcellularLocation>
        <location evidence="2">Cell outer membrane</location>
    </subcellularLocation>
</comment>
<dbReference type="GO" id="GO:0006950">
    <property type="term" value="P:response to stress"/>
    <property type="evidence" value="ECO:0007669"/>
    <property type="project" value="UniProtKB-ARBA"/>
</dbReference>
<organism evidence="4 5">
    <name type="scientific">Henriciella mobilis</name>
    <dbReference type="NCBI Taxonomy" id="2305467"/>
    <lineage>
        <taxon>Bacteria</taxon>
        <taxon>Pseudomonadati</taxon>
        <taxon>Pseudomonadota</taxon>
        <taxon>Alphaproteobacteria</taxon>
        <taxon>Hyphomonadales</taxon>
        <taxon>Hyphomonadaceae</taxon>
        <taxon>Henriciella</taxon>
    </lineage>
</organism>
<keyword evidence="5" id="KW-1185">Reference proteome</keyword>